<evidence type="ECO:0000313" key="3">
    <source>
        <dbReference type="Proteomes" id="UP000789570"/>
    </source>
</evidence>
<reference evidence="2" key="1">
    <citation type="submission" date="2021-06" db="EMBL/GenBank/DDBJ databases">
        <authorList>
            <person name="Kallberg Y."/>
            <person name="Tangrot J."/>
            <person name="Rosling A."/>
        </authorList>
    </citation>
    <scope>NUCLEOTIDE SEQUENCE</scope>
    <source>
        <strain evidence="2">UK204</strain>
    </source>
</reference>
<protein>
    <submittedName>
        <fullName evidence="2">10013_t:CDS:1</fullName>
    </submittedName>
</protein>
<proteinExistence type="predicted"/>
<dbReference type="EMBL" id="CAJVPQ010004221">
    <property type="protein sequence ID" value="CAG8647098.1"/>
    <property type="molecule type" value="Genomic_DNA"/>
</dbReference>
<sequence>TYVIAITQLDAYVPTGCQTTCHVMNEKSSANIENFWMSINKKLNNEKIQRIEADYDLTVADEVSQQMKSYVRSTTTRVYKRFLGSCETSSPKRLTRTNWSIEGSDVIVDVGNNPFIVTEHIEKDEATSTSANMMNVSNISNSPESNEVESHPTSTIPTAPPSHSYEVSSILNNSSNEVELHSTPKTSTTSPPPSSHNYKQPRFITNNEYLDMIWSPWQFDAIICEIDIEEKLIGLCEKEKKAKVKSSLSYGIVDLNDSRIMDVLGQPVKFYFEAEMKKYKPQRAVSKEALETLKCLNVTSLSELGNALSSITINYENPNRDIDKGILNLDSIELQEGWYNSNIVAPFFDDCVASLNDCILRRGEVASKAQKLLGIKSSKTPKYDGVLSFNRKIEFIYVETATTSILSKRDKDLSKLHEAIAIMFKLIASSLPEKLAYEISDLPILCIQFRGTTADVYLANWPVKMRPVVFSIMEFDIPEQVTSLPSLTKSASLIQDLHKKY</sequence>
<feature type="region of interest" description="Disordered" evidence="1">
    <location>
        <begin position="126"/>
        <end position="200"/>
    </location>
</feature>
<accession>A0A9N9DTK7</accession>
<feature type="compositionally biased region" description="Polar residues" evidence="1">
    <location>
        <begin position="127"/>
        <end position="157"/>
    </location>
</feature>
<dbReference type="Proteomes" id="UP000789570">
    <property type="component" value="Unassembled WGS sequence"/>
</dbReference>
<name>A0A9N9DTK7_9GLOM</name>
<dbReference type="AlphaFoldDB" id="A0A9N9DTK7"/>
<organism evidence="2 3">
    <name type="scientific">Funneliformis caledonium</name>
    <dbReference type="NCBI Taxonomy" id="1117310"/>
    <lineage>
        <taxon>Eukaryota</taxon>
        <taxon>Fungi</taxon>
        <taxon>Fungi incertae sedis</taxon>
        <taxon>Mucoromycota</taxon>
        <taxon>Glomeromycotina</taxon>
        <taxon>Glomeromycetes</taxon>
        <taxon>Glomerales</taxon>
        <taxon>Glomeraceae</taxon>
        <taxon>Funneliformis</taxon>
    </lineage>
</organism>
<keyword evidence="3" id="KW-1185">Reference proteome</keyword>
<evidence type="ECO:0000256" key="1">
    <source>
        <dbReference type="SAM" id="MobiDB-lite"/>
    </source>
</evidence>
<feature type="compositionally biased region" description="Polar residues" evidence="1">
    <location>
        <begin position="165"/>
        <end position="177"/>
    </location>
</feature>
<feature type="non-terminal residue" evidence="2">
    <location>
        <position position="1"/>
    </location>
</feature>
<comment type="caution">
    <text evidence="2">The sequence shown here is derived from an EMBL/GenBank/DDBJ whole genome shotgun (WGS) entry which is preliminary data.</text>
</comment>
<gene>
    <name evidence="2" type="ORF">FCALED_LOCUS10868</name>
</gene>
<evidence type="ECO:0000313" key="2">
    <source>
        <dbReference type="EMBL" id="CAG8647098.1"/>
    </source>
</evidence>
<dbReference type="OrthoDB" id="2419514at2759"/>